<dbReference type="InterPro" id="IPR003736">
    <property type="entry name" value="PAAI_dom"/>
</dbReference>
<keyword evidence="5" id="KW-1185">Reference proteome</keyword>
<dbReference type="EMBL" id="LGKN01000005">
    <property type="protein sequence ID" value="KPL87687.1"/>
    <property type="molecule type" value="Genomic_DNA"/>
</dbReference>
<dbReference type="Pfam" id="PF03061">
    <property type="entry name" value="4HBT"/>
    <property type="match status" value="1"/>
</dbReference>
<dbReference type="PANTHER" id="PTHR42856">
    <property type="entry name" value="ACYL-COENZYME A THIOESTERASE PAAI"/>
    <property type="match status" value="1"/>
</dbReference>
<evidence type="ECO:0000259" key="2">
    <source>
        <dbReference type="Pfam" id="PF03061"/>
    </source>
</evidence>
<dbReference type="Gene3D" id="3.10.129.10">
    <property type="entry name" value="Hotdog Thioesterase"/>
    <property type="match status" value="1"/>
</dbReference>
<evidence type="ECO:0000313" key="4">
    <source>
        <dbReference type="EMBL" id="KPL87687.1"/>
    </source>
</evidence>
<reference evidence="5" key="3">
    <citation type="submission" date="2015-08" db="EMBL/GenBank/DDBJ databases">
        <title>Draft Genome Sequence of a Heterotrophic Facultative Anaerobic Bacterium Ardenticatena maritima Strain 110S.</title>
        <authorList>
            <person name="Kawaichi S."/>
            <person name="Yoshida T."/>
            <person name="Sako Y."/>
            <person name="Nakamura R."/>
        </authorList>
    </citation>
    <scope>NUCLEOTIDE SEQUENCE [LARGE SCALE GENOMIC DNA]</scope>
    <source>
        <strain evidence="5">110S</strain>
    </source>
</reference>
<keyword evidence="1" id="KW-0378">Hydrolase</keyword>
<evidence type="ECO:0000313" key="3">
    <source>
        <dbReference type="EMBL" id="GAP62748.1"/>
    </source>
</evidence>
<dbReference type="NCBIfam" id="TIGR00369">
    <property type="entry name" value="unchar_dom_1"/>
    <property type="match status" value="1"/>
</dbReference>
<organism evidence="3 5">
    <name type="scientific">Ardenticatena maritima</name>
    <dbReference type="NCBI Taxonomy" id="872965"/>
    <lineage>
        <taxon>Bacteria</taxon>
        <taxon>Bacillati</taxon>
        <taxon>Chloroflexota</taxon>
        <taxon>Ardenticatenia</taxon>
        <taxon>Ardenticatenales</taxon>
        <taxon>Ardenticatenaceae</taxon>
        <taxon>Ardenticatena</taxon>
    </lineage>
</organism>
<dbReference type="Proteomes" id="UP000050502">
    <property type="component" value="Unassembled WGS sequence"/>
</dbReference>
<sequence>MSETISPALRARMESDAFARHLGAQILDVRPGFARVALDLEPHHQAMQGVTHGGVVFALADVALAVATHAYNRVHLALNLSINYHRATRPGDRLIAEARERHQGGRICSYDIEVRDGEGLLVASLLAMVYRTREQLIDEDSPLT</sequence>
<dbReference type="STRING" id="872965.SE16_08750"/>
<comment type="caution">
    <text evidence="3">The sequence shown here is derived from an EMBL/GenBank/DDBJ whole genome shotgun (WGS) entry which is preliminary data.</text>
</comment>
<dbReference type="GO" id="GO:0016289">
    <property type="term" value="F:acyl-CoA hydrolase activity"/>
    <property type="evidence" value="ECO:0007669"/>
    <property type="project" value="TreeGrafter"/>
</dbReference>
<reference evidence="3 5" key="1">
    <citation type="journal article" date="2015" name="Genome Announc.">
        <title>Draft Genome Sequence of a Heterotrophic Facultative Anaerobic Thermophilic Bacterium, Ardenticatena maritima Strain 110ST.</title>
        <authorList>
            <person name="Kawaichi S."/>
            <person name="Yoshida T."/>
            <person name="Sako Y."/>
            <person name="Nakamura R."/>
        </authorList>
    </citation>
    <scope>NUCLEOTIDE SEQUENCE [LARGE SCALE GENOMIC DNA]</scope>
    <source>
        <strain evidence="3 5">110S</strain>
    </source>
</reference>
<dbReference type="OrthoDB" id="32575at2"/>
<evidence type="ECO:0000313" key="5">
    <source>
        <dbReference type="Proteomes" id="UP000037784"/>
    </source>
</evidence>
<gene>
    <name evidence="3" type="primary">paaI</name>
    <name evidence="3" type="ORF">ARMA_1171</name>
    <name evidence="4" type="ORF">SE16_08750</name>
</gene>
<dbReference type="InterPro" id="IPR052723">
    <property type="entry name" value="Acyl-CoA_thioesterase_PaaI"/>
</dbReference>
<accession>A0A0M9UCA8</accession>
<feature type="domain" description="Thioesterase" evidence="2">
    <location>
        <begin position="48"/>
        <end position="122"/>
    </location>
</feature>
<evidence type="ECO:0000313" key="6">
    <source>
        <dbReference type="Proteomes" id="UP000050502"/>
    </source>
</evidence>
<protein>
    <submittedName>
        <fullName evidence="3">Acyl-CoA thioesterase</fullName>
    </submittedName>
</protein>
<dbReference type="SUPFAM" id="SSF54637">
    <property type="entry name" value="Thioesterase/thiol ester dehydrase-isomerase"/>
    <property type="match status" value="1"/>
</dbReference>
<dbReference type="RefSeq" id="WP_054492656.1">
    <property type="nucleotide sequence ID" value="NZ_BBZA01000078.1"/>
</dbReference>
<dbReference type="EMBL" id="BBZA01000078">
    <property type="protein sequence ID" value="GAP62748.1"/>
    <property type="molecule type" value="Genomic_DNA"/>
</dbReference>
<dbReference type="InterPro" id="IPR006683">
    <property type="entry name" value="Thioestr_dom"/>
</dbReference>
<proteinExistence type="predicted"/>
<reference evidence="4 6" key="2">
    <citation type="submission" date="2015-07" db="EMBL/GenBank/DDBJ databases">
        <title>Whole genome sequence of Ardenticatena maritima DSM 23922.</title>
        <authorList>
            <person name="Hemp J."/>
            <person name="Ward L.M."/>
            <person name="Pace L.A."/>
            <person name="Fischer W.W."/>
        </authorList>
    </citation>
    <scope>NUCLEOTIDE SEQUENCE [LARGE SCALE GENOMIC DNA]</scope>
    <source>
        <strain evidence="4 6">110S</strain>
    </source>
</reference>
<dbReference type="CDD" id="cd03443">
    <property type="entry name" value="PaaI_thioesterase"/>
    <property type="match status" value="1"/>
</dbReference>
<dbReference type="InParanoid" id="A0A0M9UCA8"/>
<dbReference type="Proteomes" id="UP000037784">
    <property type="component" value="Unassembled WGS sequence"/>
</dbReference>
<name>A0A0M9UCA8_9CHLR</name>
<dbReference type="InterPro" id="IPR029069">
    <property type="entry name" value="HotDog_dom_sf"/>
</dbReference>
<dbReference type="PANTHER" id="PTHR42856:SF1">
    <property type="entry name" value="ACYL-COENZYME A THIOESTERASE PAAI"/>
    <property type="match status" value="1"/>
</dbReference>
<dbReference type="AlphaFoldDB" id="A0A0M9UCA8"/>
<evidence type="ECO:0000256" key="1">
    <source>
        <dbReference type="ARBA" id="ARBA00022801"/>
    </source>
</evidence>